<evidence type="ECO:0000256" key="1">
    <source>
        <dbReference type="SAM" id="SignalP"/>
    </source>
</evidence>
<protein>
    <recommendedName>
        <fullName evidence="4">PEP-CTERM protein-sorting domain-containing protein</fullName>
    </recommendedName>
</protein>
<gene>
    <name evidence="2" type="ordered locus">M301_0722</name>
</gene>
<dbReference type="EMBL" id="CP002056">
    <property type="protein sequence ID" value="ADI29106.1"/>
    <property type="molecule type" value="Genomic_DNA"/>
</dbReference>
<dbReference type="Proteomes" id="UP000000383">
    <property type="component" value="Chromosome"/>
</dbReference>
<sequence precursor="true">MKLSNLFLVLTILSVPAMASEGKSITTHHIEEYGSLFTEVIGKSVLQQTTQKKNDFESNSSDKPSNQLFNYLSSSKNLPLSRDEFAKYLSHDSHIHEHNFVYNKLINDKGWGIHYGKDEHNICAPIPEPESYALVLIGLAMIVMVKRKKA</sequence>
<feature type="signal peptide" evidence="1">
    <location>
        <begin position="1"/>
        <end position="19"/>
    </location>
</feature>
<dbReference type="AlphaFoldDB" id="D7DNT9"/>
<organism evidence="2 3">
    <name type="scientific">Methylotenera versatilis (strain 301)</name>
    <dbReference type="NCBI Taxonomy" id="666681"/>
    <lineage>
        <taxon>Bacteria</taxon>
        <taxon>Pseudomonadati</taxon>
        <taxon>Pseudomonadota</taxon>
        <taxon>Betaproteobacteria</taxon>
        <taxon>Nitrosomonadales</taxon>
        <taxon>Methylophilaceae</taxon>
        <taxon>Methylotenera</taxon>
    </lineage>
</organism>
<dbReference type="STRING" id="666681.M301_0722"/>
<dbReference type="NCBIfam" id="TIGR02595">
    <property type="entry name" value="PEP_CTERM"/>
    <property type="match status" value="1"/>
</dbReference>
<reference evidence="3" key="1">
    <citation type="submission" date="2010-05" db="EMBL/GenBank/DDBJ databases">
        <title>Complete sequence of Methylotenera sp. 301.</title>
        <authorList>
            <person name="Lucas S."/>
            <person name="Copeland A."/>
            <person name="Lapidus A."/>
            <person name="Cheng J.-F."/>
            <person name="Bruce D."/>
            <person name="Goodwin L."/>
            <person name="Pitluck S."/>
            <person name="Clum A."/>
            <person name="Land M."/>
            <person name="Hauser L."/>
            <person name="Kyrpides N."/>
            <person name="Ivanova N."/>
            <person name="Chistoservova L."/>
            <person name="Kalyuzhnaya M."/>
            <person name="Woyke T."/>
        </authorList>
    </citation>
    <scope>NUCLEOTIDE SEQUENCE [LARGE SCALE GENOMIC DNA]</scope>
    <source>
        <strain evidence="3">301</strain>
    </source>
</reference>
<dbReference type="InterPro" id="IPR013424">
    <property type="entry name" value="Ice-binding_C"/>
</dbReference>
<dbReference type="KEGG" id="meh:M301_0722"/>
<evidence type="ECO:0000313" key="3">
    <source>
        <dbReference type="Proteomes" id="UP000000383"/>
    </source>
</evidence>
<keyword evidence="3" id="KW-1185">Reference proteome</keyword>
<dbReference type="RefSeq" id="WP_013147422.1">
    <property type="nucleotide sequence ID" value="NC_014207.1"/>
</dbReference>
<evidence type="ECO:0008006" key="4">
    <source>
        <dbReference type="Google" id="ProtNLM"/>
    </source>
</evidence>
<reference evidence="2 3" key="2">
    <citation type="journal article" date="2011" name="J. Bacteriol.">
        <title>Genomes of three methylotrophs from a single niche uncover genetic and metabolic divergence of Methylophilaceae.</title>
        <authorList>
            <person name="Lapidus A."/>
            <person name="Clum A."/>
            <person name="Labutti K."/>
            <person name="Kaluzhnaya M.G."/>
            <person name="Lim S."/>
            <person name="Beck D.A."/>
            <person name="Glavina Del Rio T."/>
            <person name="Nolan M."/>
            <person name="Mavromatis K."/>
            <person name="Huntemann M."/>
            <person name="Lucas S."/>
            <person name="Lidstrom M.E."/>
            <person name="Ivanova N."/>
            <person name="Chistoserdova L."/>
        </authorList>
    </citation>
    <scope>NUCLEOTIDE SEQUENCE [LARGE SCALE GENOMIC DNA]</scope>
    <source>
        <strain evidence="2 3">301</strain>
    </source>
</reference>
<name>D7DNT9_METV0</name>
<feature type="chain" id="PRO_5003094608" description="PEP-CTERM protein-sorting domain-containing protein" evidence="1">
    <location>
        <begin position="20"/>
        <end position="150"/>
    </location>
</feature>
<evidence type="ECO:0000313" key="2">
    <source>
        <dbReference type="EMBL" id="ADI29106.1"/>
    </source>
</evidence>
<keyword evidence="1" id="KW-0732">Signal</keyword>
<accession>D7DNT9</accession>
<proteinExistence type="predicted"/>
<dbReference type="HOGENOM" id="CLU_1738381_0_0_4"/>